<evidence type="ECO:0000313" key="3">
    <source>
        <dbReference type="Proteomes" id="UP001347796"/>
    </source>
</evidence>
<sequence>MAEHDNVENIPIDIHYNKLLDWLINRRHCNSQWQGKSLQVREKIDAALVDVPDVKEVIALTEGTYLNYFHCLKIVELLKATDSGKKNVFGQYSSQKMQDWANIVKLYEKDGMFLAESAQMLSRNVNYEIPALKKQLSKCHQTQEECTRKERDYANNAINQRKNYESACKKMGIVGKKIKTELASLVHDLPTEFDKIAKCSKQLEPTVLYYDQFITHIMGRDDLSNESLKALKHVQSRGNTTTFEWKTGKIPDKVESSSILIDTKDEDDIVENPDDIDWIGEQETIDFGAEIDFGDIADITVESGGDEMGNGEINWGDDTTEHSVQVTESSEDGVAKGELALSMLENPDTRNIFLDDLFELEAFLNQRLLELKGNNSVLSDSQFQSAPESIQLDVSQVTKLLEKVQEIIQMLTNMRMQQLLLIRNSPRFVNRVNDNLKQILTLADKMNFLERQAVIRRKEALEEQKEVEPKLDIIIKKTKELQKQLQSEISKKYKGRPINIMGEINTI</sequence>
<keyword evidence="3" id="KW-1185">Reference proteome</keyword>
<gene>
    <name evidence="2" type="ORF">SNE40_009312</name>
</gene>
<dbReference type="Pfam" id="PF05600">
    <property type="entry name" value="CDK5RAP3"/>
    <property type="match status" value="1"/>
</dbReference>
<dbReference type="PANTHER" id="PTHR14894:SF0">
    <property type="entry name" value="CDK5 REGULATORY SUBUNIT-ASSOCIATED PROTEIN 3"/>
    <property type="match status" value="1"/>
</dbReference>
<organism evidence="2 3">
    <name type="scientific">Patella caerulea</name>
    <name type="common">Rayed Mediterranean limpet</name>
    <dbReference type="NCBI Taxonomy" id="87958"/>
    <lineage>
        <taxon>Eukaryota</taxon>
        <taxon>Metazoa</taxon>
        <taxon>Spiralia</taxon>
        <taxon>Lophotrochozoa</taxon>
        <taxon>Mollusca</taxon>
        <taxon>Gastropoda</taxon>
        <taxon>Patellogastropoda</taxon>
        <taxon>Patelloidea</taxon>
        <taxon>Patellidae</taxon>
        <taxon>Patella</taxon>
    </lineage>
</organism>
<accession>A0AAN8PRP1</accession>
<protein>
    <recommendedName>
        <fullName evidence="4">CDK5 regulatory subunit-associated protein 3</fullName>
    </recommendedName>
</protein>
<dbReference type="AlphaFoldDB" id="A0AAN8PRP1"/>
<comment type="caution">
    <text evidence="2">The sequence shown here is derived from an EMBL/GenBank/DDBJ whole genome shotgun (WGS) entry which is preliminary data.</text>
</comment>
<name>A0AAN8PRP1_PATCE</name>
<dbReference type="InterPro" id="IPR008491">
    <property type="entry name" value="CDK5RAP3"/>
</dbReference>
<evidence type="ECO:0000313" key="2">
    <source>
        <dbReference type="EMBL" id="KAK6181468.1"/>
    </source>
</evidence>
<proteinExistence type="inferred from homology"/>
<dbReference type="Proteomes" id="UP001347796">
    <property type="component" value="Unassembled WGS sequence"/>
</dbReference>
<dbReference type="PANTHER" id="PTHR14894">
    <property type="entry name" value="CDK5 REGULATORY SUBUNIT-ASSOCIATED PROTEIN 3"/>
    <property type="match status" value="1"/>
</dbReference>
<dbReference type="GO" id="GO:0007346">
    <property type="term" value="P:regulation of mitotic cell cycle"/>
    <property type="evidence" value="ECO:0007669"/>
    <property type="project" value="TreeGrafter"/>
</dbReference>
<dbReference type="EMBL" id="JAZGQO010000007">
    <property type="protein sequence ID" value="KAK6181468.1"/>
    <property type="molecule type" value="Genomic_DNA"/>
</dbReference>
<evidence type="ECO:0000256" key="1">
    <source>
        <dbReference type="ARBA" id="ARBA00007478"/>
    </source>
</evidence>
<dbReference type="GO" id="GO:0012505">
    <property type="term" value="C:endomembrane system"/>
    <property type="evidence" value="ECO:0007669"/>
    <property type="project" value="TreeGrafter"/>
</dbReference>
<evidence type="ECO:0008006" key="4">
    <source>
        <dbReference type="Google" id="ProtNLM"/>
    </source>
</evidence>
<reference evidence="2 3" key="1">
    <citation type="submission" date="2024-01" db="EMBL/GenBank/DDBJ databases">
        <title>The genome of the rayed Mediterranean limpet Patella caerulea (Linnaeus, 1758).</title>
        <authorList>
            <person name="Anh-Thu Weber A."/>
            <person name="Halstead-Nussloch G."/>
        </authorList>
    </citation>
    <scope>NUCLEOTIDE SEQUENCE [LARGE SCALE GENOMIC DNA]</scope>
    <source>
        <strain evidence="2">AATW-2023a</strain>
        <tissue evidence="2">Whole specimen</tissue>
    </source>
</reference>
<comment type="similarity">
    <text evidence="1">Belongs to the CDK5RAP3 family.</text>
</comment>